<gene>
    <name evidence="1" type="ORF">KSS97_04635</name>
</gene>
<reference evidence="1 2" key="1">
    <citation type="journal article" date="2021" name="Microorganisms">
        <title>The Ever-Expanding Pseudomonas Genus: Description of 43 New Species and Partition of the Pseudomonas putida Group.</title>
        <authorList>
            <person name="Girard L."/>
            <person name="Lood C."/>
            <person name="Hofte M."/>
            <person name="Vandamme P."/>
            <person name="Rokni-Zadeh H."/>
            <person name="van Noort V."/>
            <person name="Lavigne R."/>
            <person name="De Mot R."/>
        </authorList>
    </citation>
    <scope>NUCLEOTIDE SEQUENCE [LARGE SCALE GENOMIC DNA]</scope>
    <source>
        <strain evidence="1 2">SWRI17</strain>
    </source>
</reference>
<dbReference type="Proteomes" id="UP000824066">
    <property type="component" value="Chromosome"/>
</dbReference>
<dbReference type="RefSeq" id="WP_217861199.1">
    <property type="nucleotide sequence ID" value="NZ_CP077080.1"/>
</dbReference>
<dbReference type="EMBL" id="CP077080">
    <property type="protein sequence ID" value="QXI54245.1"/>
    <property type="molecule type" value="Genomic_DNA"/>
</dbReference>
<name>A0ABX8QGE4_PSECO</name>
<proteinExistence type="predicted"/>
<sequence length="201" mass="23383">MKKTEIYSMAESGAWNSAYMSHHQNAWHYYSDYATLTKRLTKSEKRHQKKGHTCESLVFHLTSDLHQASYRAATSTHLYACLAMEGFLNFYGVRRLGEPYYKAEIERLPISKKLEKIFLTVFGEHPSDLLAKGVLETFQLRNNLVHPKTQEITSSNIETFIDPHPRDHYVKKSMKTLKDFALEVCANDPDLSLNFYFPRQN</sequence>
<evidence type="ECO:0008006" key="3">
    <source>
        <dbReference type="Google" id="ProtNLM"/>
    </source>
</evidence>
<organism evidence="1 2">
    <name type="scientific">Pseudomonas canavaninivorans</name>
    <dbReference type="NCBI Taxonomy" id="2842348"/>
    <lineage>
        <taxon>Bacteria</taxon>
        <taxon>Pseudomonadati</taxon>
        <taxon>Pseudomonadota</taxon>
        <taxon>Gammaproteobacteria</taxon>
        <taxon>Pseudomonadales</taxon>
        <taxon>Pseudomonadaceae</taxon>
        <taxon>Pseudomonas</taxon>
    </lineage>
</organism>
<evidence type="ECO:0000313" key="2">
    <source>
        <dbReference type="Proteomes" id="UP000824066"/>
    </source>
</evidence>
<keyword evidence="2" id="KW-1185">Reference proteome</keyword>
<protein>
    <recommendedName>
        <fullName evidence="3">RiboL-PSP-HEPN domain-containing protein</fullName>
    </recommendedName>
</protein>
<accession>A0ABX8QGE4</accession>
<evidence type="ECO:0000313" key="1">
    <source>
        <dbReference type="EMBL" id="QXI54245.1"/>
    </source>
</evidence>